<dbReference type="AlphaFoldDB" id="A0A1E8EX70"/>
<evidence type="ECO:0008006" key="3">
    <source>
        <dbReference type="Google" id="ProtNLM"/>
    </source>
</evidence>
<protein>
    <recommendedName>
        <fullName evidence="3">HTH cro/C1-type domain-containing protein</fullName>
    </recommendedName>
</protein>
<sequence>MEGEIIRKKLKNYVRKTGIKYNYIANKINIHKSTLSHFINADRKVSKQTINKIKNYLVQNNII</sequence>
<evidence type="ECO:0000313" key="1">
    <source>
        <dbReference type="EMBL" id="OFI04963.1"/>
    </source>
</evidence>
<dbReference type="EMBL" id="LZFO01000038">
    <property type="protein sequence ID" value="OFI04963.1"/>
    <property type="molecule type" value="Genomic_DNA"/>
</dbReference>
<dbReference type="InterPro" id="IPR010982">
    <property type="entry name" value="Lambda_DNA-bd_dom_sf"/>
</dbReference>
<gene>
    <name evidence="1" type="ORF">CLOACE_20340</name>
</gene>
<proteinExistence type="predicted"/>
<dbReference type="SUPFAM" id="SSF47413">
    <property type="entry name" value="lambda repressor-like DNA-binding domains"/>
    <property type="match status" value="1"/>
</dbReference>
<dbReference type="RefSeq" id="WP_070111020.1">
    <property type="nucleotide sequence ID" value="NZ_LZFO01000038.1"/>
</dbReference>
<keyword evidence="2" id="KW-1185">Reference proteome</keyword>
<dbReference type="InterPro" id="IPR001387">
    <property type="entry name" value="Cro/C1-type_HTH"/>
</dbReference>
<organism evidence="1 2">
    <name type="scientific">Clostridium acetireducens DSM 10703</name>
    <dbReference type="NCBI Taxonomy" id="1121290"/>
    <lineage>
        <taxon>Bacteria</taxon>
        <taxon>Bacillati</taxon>
        <taxon>Bacillota</taxon>
        <taxon>Clostridia</taxon>
        <taxon>Eubacteriales</taxon>
        <taxon>Clostridiaceae</taxon>
        <taxon>Clostridium</taxon>
    </lineage>
</organism>
<dbReference type="GO" id="GO:0003677">
    <property type="term" value="F:DNA binding"/>
    <property type="evidence" value="ECO:0007669"/>
    <property type="project" value="InterPro"/>
</dbReference>
<dbReference type="OrthoDB" id="9815896at2"/>
<comment type="caution">
    <text evidence="1">The sequence shown here is derived from an EMBL/GenBank/DDBJ whole genome shotgun (WGS) entry which is preliminary data.</text>
</comment>
<dbReference type="Proteomes" id="UP000175744">
    <property type="component" value="Unassembled WGS sequence"/>
</dbReference>
<evidence type="ECO:0000313" key="2">
    <source>
        <dbReference type="Proteomes" id="UP000175744"/>
    </source>
</evidence>
<reference evidence="1 2" key="1">
    <citation type="submission" date="2016-06" db="EMBL/GenBank/DDBJ databases">
        <title>Genome sequence of Clostridium acetireducens DSM 10703.</title>
        <authorList>
            <person name="Poehlein A."/>
            <person name="Fluechter S."/>
            <person name="Duerre P."/>
            <person name="Daniel R."/>
        </authorList>
    </citation>
    <scope>NUCLEOTIDE SEQUENCE [LARGE SCALE GENOMIC DNA]</scope>
    <source>
        <strain evidence="1 2">DSM 10703</strain>
    </source>
</reference>
<accession>A0A1E8EX70</accession>
<dbReference type="CDD" id="cd00093">
    <property type="entry name" value="HTH_XRE"/>
    <property type="match status" value="1"/>
</dbReference>
<dbReference type="Gene3D" id="1.10.260.40">
    <property type="entry name" value="lambda repressor-like DNA-binding domains"/>
    <property type="match status" value="1"/>
</dbReference>
<name>A0A1E8EX70_9CLOT</name>